<dbReference type="InterPro" id="IPR018693">
    <property type="entry name" value="DUF2192"/>
</dbReference>
<protein>
    <submittedName>
        <fullName evidence="3">DUF2192 domain-containing protein</fullName>
    </submittedName>
</protein>
<name>A0A7C5SZ39_9AQUI</name>
<keyword evidence="2" id="KW-0175">Coiled coil</keyword>
<evidence type="ECO:0000256" key="2">
    <source>
        <dbReference type="SAM" id="Coils"/>
    </source>
</evidence>
<sequence length="547" mass="63415">MVLSIASGKNFSEGKVHKLYITLECMLEFEREEEKEKVLALMRRFSSATRYAYKRLLEGVAEKEIEKRVQEKHKLNARYVKDAVLIAKQVLKSCIQRGQNPKKLVFGSRELFEKLNKKHLTGKRREKLRQRWEERRYYYLYSRGEKSKNGNLNLRFVWEDGLKLRINLGNGEYVFAKVVRNAKRKGDKWIDFTWRLLEAEKLGKWFAYNVRLKVRNGKFYAQVSWEEKAVEPVITKAYGVMGIDINASPFHLALAYVPTDGNLEKFERIDLREMEGKTKNQREHIAWHVARQVVERALENGKAIVVEDLQKVPKGRRGDGLAKLRGKLHRWAYKSILEKIEVYARRLGVQLIKVNPAYTSVIGKLKYAPIYNIDKDVAGAYVVGRRGLGFEEKLPKNYRELLKDKEFLAYAIAKVDERINKLRSELKKEKNEYKKNALKERIKRLRRHLKLLLSYARDSGKSESAAQQAVNREMKPMRGRAKSLQKSWRVLSVALAALQATTCLEWCRDHSPLKRVLISGDWVSVAGKGSLSLPGQGTAALNRCSFV</sequence>
<evidence type="ECO:0000256" key="1">
    <source>
        <dbReference type="ARBA" id="ARBA00023125"/>
    </source>
</evidence>
<proteinExistence type="predicted"/>
<dbReference type="AlphaFoldDB" id="A0A7C5SZ39"/>
<dbReference type="Pfam" id="PF09958">
    <property type="entry name" value="DUF2192"/>
    <property type="match status" value="1"/>
</dbReference>
<dbReference type="NCBIfam" id="TIGR01765">
    <property type="entry name" value="tspaseT_teng_N"/>
    <property type="match status" value="1"/>
</dbReference>
<keyword evidence="1" id="KW-0238">DNA-binding</keyword>
<accession>A0A7C5SZ39</accession>
<comment type="caution">
    <text evidence="3">The sequence shown here is derived from an EMBL/GenBank/DDBJ whole genome shotgun (WGS) entry which is preliminary data.</text>
</comment>
<dbReference type="EMBL" id="DSAC01000095">
    <property type="protein sequence ID" value="HHO74444.1"/>
    <property type="molecule type" value="Genomic_DNA"/>
</dbReference>
<dbReference type="InterPro" id="IPR010095">
    <property type="entry name" value="Cas12f1-like_TNB"/>
</dbReference>
<organism evidence="3">
    <name type="scientific">Thermocrinis ruber</name>
    <dbReference type="NCBI Taxonomy" id="75906"/>
    <lineage>
        <taxon>Bacteria</taxon>
        <taxon>Pseudomonadati</taxon>
        <taxon>Aquificota</taxon>
        <taxon>Aquificia</taxon>
        <taxon>Aquificales</taxon>
        <taxon>Aquificaceae</taxon>
        <taxon>Thermocrinis</taxon>
    </lineage>
</organism>
<dbReference type="NCBIfam" id="TIGR01766">
    <property type="entry name" value="IS200/IS605 family accessory protein TnpB-like domain"/>
    <property type="match status" value="1"/>
</dbReference>
<reference evidence="3" key="1">
    <citation type="journal article" date="2020" name="mSystems">
        <title>Genome- and Community-Level Interaction Insights into Carbon Utilization and Element Cycling Functions of Hydrothermarchaeota in Hydrothermal Sediment.</title>
        <authorList>
            <person name="Zhou Z."/>
            <person name="Liu Y."/>
            <person name="Xu W."/>
            <person name="Pan J."/>
            <person name="Luo Z.H."/>
            <person name="Li M."/>
        </authorList>
    </citation>
    <scope>NUCLEOTIDE SEQUENCE [LARGE SCALE GENOMIC DNA]</scope>
    <source>
        <strain evidence="3">SpSt-114</strain>
    </source>
</reference>
<gene>
    <name evidence="3" type="ORF">ENN04_07435</name>
</gene>
<dbReference type="InterPro" id="IPR010094">
    <property type="entry name" value="Transposase_put_N"/>
</dbReference>
<dbReference type="GO" id="GO:0003677">
    <property type="term" value="F:DNA binding"/>
    <property type="evidence" value="ECO:0007669"/>
    <property type="project" value="UniProtKB-KW"/>
</dbReference>
<feature type="coiled-coil region" evidence="2">
    <location>
        <begin position="412"/>
        <end position="448"/>
    </location>
</feature>
<evidence type="ECO:0000313" key="3">
    <source>
        <dbReference type="EMBL" id="HHO74444.1"/>
    </source>
</evidence>